<dbReference type="GO" id="GO:0016887">
    <property type="term" value="F:ATP hydrolysis activity"/>
    <property type="evidence" value="ECO:0007669"/>
    <property type="project" value="InterPro"/>
</dbReference>
<dbReference type="GO" id="GO:0005524">
    <property type="term" value="F:ATP binding"/>
    <property type="evidence" value="ECO:0007669"/>
    <property type="project" value="InterPro"/>
</dbReference>
<feature type="region of interest" description="Disordered" evidence="1">
    <location>
        <begin position="51"/>
        <end position="76"/>
    </location>
</feature>
<dbReference type="Proteomes" id="UP001345827">
    <property type="component" value="Unassembled WGS sequence"/>
</dbReference>
<dbReference type="Pfam" id="PF00004">
    <property type="entry name" value="AAA"/>
    <property type="match status" value="1"/>
</dbReference>
<dbReference type="Gene3D" id="3.40.50.300">
    <property type="entry name" value="P-loop containing nucleotide triphosphate hydrolases"/>
    <property type="match status" value="1"/>
</dbReference>
<dbReference type="InterPro" id="IPR054289">
    <property type="entry name" value="DUF7025"/>
</dbReference>
<feature type="compositionally biased region" description="Polar residues" evidence="1">
    <location>
        <begin position="51"/>
        <end position="64"/>
    </location>
</feature>
<dbReference type="Pfam" id="PF22942">
    <property type="entry name" value="DUF7025"/>
    <property type="match status" value="1"/>
</dbReference>
<reference evidence="3 4" key="1">
    <citation type="submission" date="2023-06" db="EMBL/GenBank/DDBJ databases">
        <title>Black Yeasts Isolated from many extreme environments.</title>
        <authorList>
            <person name="Coleine C."/>
            <person name="Stajich J.E."/>
            <person name="Selbmann L."/>
        </authorList>
    </citation>
    <scope>NUCLEOTIDE SEQUENCE [LARGE SCALE GENOMIC DNA]</scope>
    <source>
        <strain evidence="3 4">CCFEE 5887</strain>
    </source>
</reference>
<evidence type="ECO:0000313" key="3">
    <source>
        <dbReference type="EMBL" id="KAK5527585.1"/>
    </source>
</evidence>
<evidence type="ECO:0000313" key="4">
    <source>
        <dbReference type="Proteomes" id="UP001345827"/>
    </source>
</evidence>
<organism evidence="3 4">
    <name type="scientific">Vermiconidia calcicola</name>
    <dbReference type="NCBI Taxonomy" id="1690605"/>
    <lineage>
        <taxon>Eukaryota</taxon>
        <taxon>Fungi</taxon>
        <taxon>Dikarya</taxon>
        <taxon>Ascomycota</taxon>
        <taxon>Pezizomycotina</taxon>
        <taxon>Dothideomycetes</taxon>
        <taxon>Dothideomycetidae</taxon>
        <taxon>Mycosphaerellales</taxon>
        <taxon>Extremaceae</taxon>
        <taxon>Vermiconidia</taxon>
    </lineage>
</organism>
<dbReference type="AlphaFoldDB" id="A0AAV9PRK1"/>
<dbReference type="InterPro" id="IPR027417">
    <property type="entry name" value="P-loop_NTPase"/>
</dbReference>
<dbReference type="SMART" id="SM00382">
    <property type="entry name" value="AAA"/>
    <property type="match status" value="1"/>
</dbReference>
<dbReference type="PANTHER" id="PTHR46411">
    <property type="entry name" value="FAMILY ATPASE, PUTATIVE-RELATED"/>
    <property type="match status" value="1"/>
</dbReference>
<feature type="region of interest" description="Disordered" evidence="1">
    <location>
        <begin position="1"/>
        <end position="21"/>
    </location>
</feature>
<dbReference type="EMBL" id="JAXLQG010000042">
    <property type="protein sequence ID" value="KAK5527585.1"/>
    <property type="molecule type" value="Genomic_DNA"/>
</dbReference>
<dbReference type="PANTHER" id="PTHR46411:SF1">
    <property type="entry name" value="FAMILY ATPASE, PUTATIVE (AFU_ORTHOLOGUE AFUA_7G05752)-RELATED"/>
    <property type="match status" value="1"/>
</dbReference>
<dbReference type="CDD" id="cd19481">
    <property type="entry name" value="RecA-like_protease"/>
    <property type="match status" value="1"/>
</dbReference>
<protein>
    <recommendedName>
        <fullName evidence="2">AAA+ ATPase domain-containing protein</fullName>
    </recommendedName>
</protein>
<accession>A0AAV9PRK1</accession>
<dbReference type="InterPro" id="IPR003593">
    <property type="entry name" value="AAA+_ATPase"/>
</dbReference>
<feature type="domain" description="AAA+ ATPase" evidence="2">
    <location>
        <begin position="494"/>
        <end position="637"/>
    </location>
</feature>
<proteinExistence type="predicted"/>
<feature type="compositionally biased region" description="Basic and acidic residues" evidence="1">
    <location>
        <begin position="65"/>
        <end position="76"/>
    </location>
</feature>
<evidence type="ECO:0000256" key="1">
    <source>
        <dbReference type="SAM" id="MobiDB-lite"/>
    </source>
</evidence>
<dbReference type="SUPFAM" id="SSF52540">
    <property type="entry name" value="P-loop containing nucleoside triphosphate hydrolases"/>
    <property type="match status" value="1"/>
</dbReference>
<evidence type="ECO:0000259" key="2">
    <source>
        <dbReference type="SMART" id="SM00382"/>
    </source>
</evidence>
<sequence>MESKKARKLLVPSPKPPTTVTESPIERLASFHITTDQVQQILDMLKQAQSLPSSGTEMTSTNEQATHETKDKIQSRDRASKIEIENVNEVWNKSTCRYDIKKSLDSSAEEEDEYIEFVAVFRRKFDSRRELLDSFVDIKSPVLRDCLRKVLDGVTCVNLREDKPSVNPDILFTYLPQLEVFLRRTMPDTFERAHLGKLVQFLQTQYAAVRDKLMALLEHREMTFELLPVFFRPNSLVYMMSANSEKPRCLMFDSGRFQDDHGQKYFHMVCRYITHDGNSVGEATLKTKISEFHGVTKISSLGVYPLEYHPEKQEVVKQLTARGKKFLSLIDVHFRKYEGHGFYINKNEVTKFPVGGRVIVDAATFRERNPNYFFPRLDDKSTEGGSIWDLSLHATSENESSPSGEVTKEKIPCSSDDLLICSETVYAFCLQTKRWGELAVDHVEHINWDSSAFDILMVPKDPKEIVQSLVENHTKGSKAEGDTEFDNIIQGKGQNVVILLHGPPGVGKTLTAEAIAEKKKKPLYNVRESATNSFIFLRCEQVCAGDLGTDTQQLERSLLEITSLAHKWGAIVLIDEADVYLAARSLHDIHRNSLVSVFLRHLEYFQGIMFLTTNRVETFDAALQSRIHFAIKFGDLGGKAKKEIWKTFLRRVQIDVNASEKEIESLSRMSVNGRQIKNIVHTGMELALWRNEALSLKHLMVVIDAAEAFDVDYKGFGPTESLKSYT</sequence>
<name>A0AAV9PRK1_9PEZI</name>
<dbReference type="InterPro" id="IPR003959">
    <property type="entry name" value="ATPase_AAA_core"/>
</dbReference>
<comment type="caution">
    <text evidence="3">The sequence shown here is derived from an EMBL/GenBank/DDBJ whole genome shotgun (WGS) entry which is preliminary data.</text>
</comment>
<keyword evidence="4" id="KW-1185">Reference proteome</keyword>
<gene>
    <name evidence="3" type="ORF">LTR25_011064</name>
</gene>